<accession>A0A0F9KD75</accession>
<evidence type="ECO:0000313" key="1">
    <source>
        <dbReference type="EMBL" id="KKM13280.1"/>
    </source>
</evidence>
<dbReference type="AlphaFoldDB" id="A0A0F9KD75"/>
<gene>
    <name evidence="1" type="ORF">LCGC14_1717820</name>
</gene>
<proteinExistence type="predicted"/>
<protein>
    <submittedName>
        <fullName evidence="1">Uncharacterized protein</fullName>
    </submittedName>
</protein>
<sequence length="122" mass="12870">MIVAIIKKGAGTGQTKIEEFRVAASTAAALTAFVTEYSPALNEADYVAFDTGETGGHPRATAGKQWGYDHDTPGMVELTVTDAERSPSNAPTKQLIQSADGSVWERTISDAGVTSAWAKVPR</sequence>
<name>A0A0F9KD75_9ZZZZ</name>
<comment type="caution">
    <text evidence="1">The sequence shown here is derived from an EMBL/GenBank/DDBJ whole genome shotgun (WGS) entry which is preliminary data.</text>
</comment>
<reference evidence="1" key="1">
    <citation type="journal article" date="2015" name="Nature">
        <title>Complex archaea that bridge the gap between prokaryotes and eukaryotes.</title>
        <authorList>
            <person name="Spang A."/>
            <person name="Saw J.H."/>
            <person name="Jorgensen S.L."/>
            <person name="Zaremba-Niedzwiedzka K."/>
            <person name="Martijn J."/>
            <person name="Lind A.E."/>
            <person name="van Eijk R."/>
            <person name="Schleper C."/>
            <person name="Guy L."/>
            <person name="Ettema T.J."/>
        </authorList>
    </citation>
    <scope>NUCLEOTIDE SEQUENCE</scope>
</reference>
<dbReference type="EMBL" id="LAZR01015413">
    <property type="protein sequence ID" value="KKM13280.1"/>
    <property type="molecule type" value="Genomic_DNA"/>
</dbReference>
<organism evidence="1">
    <name type="scientific">marine sediment metagenome</name>
    <dbReference type="NCBI Taxonomy" id="412755"/>
    <lineage>
        <taxon>unclassified sequences</taxon>
        <taxon>metagenomes</taxon>
        <taxon>ecological metagenomes</taxon>
    </lineage>
</organism>